<dbReference type="Proteomes" id="UP000094444">
    <property type="component" value="Unassembled WGS sequence"/>
</dbReference>
<comment type="caution">
    <text evidence="2">The sequence shown here is derived from an EMBL/GenBank/DDBJ whole genome shotgun (WGS) entry which is preliminary data.</text>
</comment>
<accession>A0A2P5I9S7</accession>
<feature type="region of interest" description="Disordered" evidence="1">
    <location>
        <begin position="350"/>
        <end position="405"/>
    </location>
</feature>
<name>A0A2P5I9S7_DIAHE</name>
<gene>
    <name evidence="2" type="ORF">DHEL01_v202343</name>
</gene>
<dbReference type="EMBL" id="MAVT02000127">
    <property type="protein sequence ID" value="POS79253.1"/>
    <property type="molecule type" value="Genomic_DNA"/>
</dbReference>
<proteinExistence type="predicted"/>
<protein>
    <submittedName>
        <fullName evidence="2">Uncharacterized protein</fullName>
    </submittedName>
</protein>
<dbReference type="OrthoDB" id="5365129at2759"/>
<sequence>MKDSENRLFESKQFPKKEGDPSWKVAIQVGLDGSGLQGSSGEFPQICLWNIHGQLIGYNDQTLRIAYSYDETPHDGWEYKGAQQYNNEIYRQDMPTILNGGLDAVGIWPRPGHEDRGKQQAAYVTMIKRHYDAICVASVVLAWPDGRSWVFYVLTSDRKDDGTCFWLDHRGDLKHKEDLEEEYVTADLPKLGRKPKPGYPDYLWASKVLPETGIPEGDDLNRGMLENGVHGYKVPLGVKFHAPTFLADSYGDNFDNLTQNDFVTNPGKIRWITEPSRKNVRRGNPVLPIMHPRRSRVTDKNPELLWEDEFKEDIPVDCLTDFYYDEKEKLIDPTSNRRCALVTKGHCRKQDSNRRRGLQGGSSVHEPPPPALHERHARTLVNDRNPRAEGGGTKKLCESPHSVGPSYANHRERSFCRMTDKTLWPFCDSAAGVLHDCFDAEAEILVEKNKPIGKRSHHWDAIEDWHSATRFKRAA</sequence>
<dbReference type="STRING" id="158607.A0A2P5I9S7"/>
<evidence type="ECO:0000313" key="3">
    <source>
        <dbReference type="Proteomes" id="UP000094444"/>
    </source>
</evidence>
<reference evidence="2" key="1">
    <citation type="submission" date="2017-09" db="EMBL/GenBank/DDBJ databases">
        <title>Polyketide synthases of a Diaporthe helianthi virulent isolate.</title>
        <authorList>
            <person name="Baroncelli R."/>
        </authorList>
    </citation>
    <scope>NUCLEOTIDE SEQUENCE [LARGE SCALE GENOMIC DNA]</scope>
    <source>
        <strain evidence="2">7/96</strain>
    </source>
</reference>
<evidence type="ECO:0000256" key="1">
    <source>
        <dbReference type="SAM" id="MobiDB-lite"/>
    </source>
</evidence>
<keyword evidence="3" id="KW-1185">Reference proteome</keyword>
<evidence type="ECO:0000313" key="2">
    <source>
        <dbReference type="EMBL" id="POS79253.1"/>
    </source>
</evidence>
<organism evidence="2 3">
    <name type="scientific">Diaporthe helianthi</name>
    <dbReference type="NCBI Taxonomy" id="158607"/>
    <lineage>
        <taxon>Eukaryota</taxon>
        <taxon>Fungi</taxon>
        <taxon>Dikarya</taxon>
        <taxon>Ascomycota</taxon>
        <taxon>Pezizomycotina</taxon>
        <taxon>Sordariomycetes</taxon>
        <taxon>Sordariomycetidae</taxon>
        <taxon>Diaporthales</taxon>
        <taxon>Diaporthaceae</taxon>
        <taxon>Diaporthe</taxon>
    </lineage>
</organism>
<dbReference type="AlphaFoldDB" id="A0A2P5I9S7"/>
<dbReference type="InParanoid" id="A0A2P5I9S7"/>